<sequence>MQGPCAAREEPYPREGGLPLEWPFVARSAEIHQAMDAVDNSSFSGVVFVGEAGVGKTALARQVAERLSGRGMRTHFVLGTQTSRDVPLAAFAGIVQIPGALEPIRLLAAAHDALDDVDNLLLVVDDAHLLDPLSAIVVHQLAVRGVATLIVTIRTEAEVPDAITALWKDQYLRRIEVGAFSHADTGRLLTETLGGLVSGTVVDELHELSAGSPLLLRGLMDTAVDDGALTDDTGRWRLTHSPRLGSDIEQLLESRVRGLPPNERDVLEIVAAAEILDWNALRSMCDIDAISDAERHAVIHVISDPLRMRVQVAHPVLADVVRKSCGVGRLRQINTSLAQKFWTLVGDQGPNSARDPRLVIELARLMMNSDATPDVNLVIDAAESAMTMSSLTLAEQLARFAYDHGGGLRAAIALADALAWQGFNEQAEELLAPFDPRDEVTLVRWGCLRATNLFFGCGLRAEAEEVLGTVRSRVTLPALRSYALAVEASIAYFAADLDTADAASAAVIADPDAMPMAVLWAAVPAAGSANLRGRPEVLAAAASRGADAALHCASGPQQYAISLSEALSALNRGDIAAAQAIVDRQQAQAHGAPHAEAIVAAMAGRVQLAAGHPQAACDWLQRALSAMVSTLSGGWVPLVAAWTVQAEVLRGDSGAAARALSMAEGAWGPAVEVFRPLLELARAYHSAAIGATIDAHSAIERAAEAAHRSGATTGELEALYTGLRFGMEPDVARFKALAEQLDTPIATLAAGHAEAVAAGDGDGLDRVASEWESLGMAAHAADAFAAAALAHRRAGTRLPGLQSSTRAHWLVSTFGLHTPATATGGVPLPLSGREREIATLVANGLTNRQIAERLVVSVRTVEGHLYRVFKQLGINEREQLIRLMRNADPDTPANG</sequence>
<evidence type="ECO:0000259" key="4">
    <source>
        <dbReference type="PROSITE" id="PS50043"/>
    </source>
</evidence>
<reference evidence="5" key="1">
    <citation type="submission" date="2016-03" db="EMBL/GenBank/DDBJ databases">
        <authorList>
            <person name="Ploux O."/>
        </authorList>
    </citation>
    <scope>NUCLEOTIDE SEQUENCE</scope>
    <source>
        <strain evidence="5">UC10</strain>
    </source>
</reference>
<proteinExistence type="predicted"/>
<dbReference type="Gene3D" id="3.40.50.300">
    <property type="entry name" value="P-loop containing nucleotide triphosphate hydrolases"/>
    <property type="match status" value="1"/>
</dbReference>
<dbReference type="PANTHER" id="PTHR44688:SF16">
    <property type="entry name" value="DNA-BINDING TRANSCRIPTIONAL ACTIVATOR DEVR_DOSR"/>
    <property type="match status" value="1"/>
</dbReference>
<keyword evidence="1" id="KW-0805">Transcription regulation</keyword>
<evidence type="ECO:0000256" key="3">
    <source>
        <dbReference type="ARBA" id="ARBA00023163"/>
    </source>
</evidence>
<dbReference type="CDD" id="cd06170">
    <property type="entry name" value="LuxR_C_like"/>
    <property type="match status" value="1"/>
</dbReference>
<dbReference type="SMART" id="SM00421">
    <property type="entry name" value="HTH_LUXR"/>
    <property type="match status" value="1"/>
</dbReference>
<dbReference type="Pfam" id="PF13401">
    <property type="entry name" value="AAA_22"/>
    <property type="match status" value="1"/>
</dbReference>
<dbReference type="GO" id="GO:0006355">
    <property type="term" value="P:regulation of DNA-templated transcription"/>
    <property type="evidence" value="ECO:0007669"/>
    <property type="project" value="InterPro"/>
</dbReference>
<dbReference type="InterPro" id="IPR036388">
    <property type="entry name" value="WH-like_DNA-bd_sf"/>
</dbReference>
<feature type="domain" description="HTH luxR-type" evidence="4">
    <location>
        <begin position="823"/>
        <end position="888"/>
    </location>
</feature>
<dbReference type="CDD" id="cd00009">
    <property type="entry name" value="AAA"/>
    <property type="match status" value="1"/>
</dbReference>
<dbReference type="Pfam" id="PF00196">
    <property type="entry name" value="GerE"/>
    <property type="match status" value="1"/>
</dbReference>
<organism evidence="5">
    <name type="scientific">uncultured Mycobacterium sp</name>
    <dbReference type="NCBI Taxonomy" id="171292"/>
    <lineage>
        <taxon>Bacteria</taxon>
        <taxon>Bacillati</taxon>
        <taxon>Actinomycetota</taxon>
        <taxon>Actinomycetes</taxon>
        <taxon>Mycobacteriales</taxon>
        <taxon>Mycobacteriaceae</taxon>
        <taxon>Mycobacterium</taxon>
        <taxon>environmental samples</taxon>
    </lineage>
</organism>
<dbReference type="SUPFAM" id="SSF46894">
    <property type="entry name" value="C-terminal effector domain of the bipartite response regulators"/>
    <property type="match status" value="1"/>
</dbReference>
<accession>A0A1Y5PER3</accession>
<dbReference type="PROSITE" id="PS50043">
    <property type="entry name" value="HTH_LUXR_2"/>
    <property type="match status" value="1"/>
</dbReference>
<dbReference type="Gene3D" id="1.10.10.10">
    <property type="entry name" value="Winged helix-like DNA-binding domain superfamily/Winged helix DNA-binding domain"/>
    <property type="match status" value="1"/>
</dbReference>
<dbReference type="InterPro" id="IPR027417">
    <property type="entry name" value="P-loop_NTPase"/>
</dbReference>
<dbReference type="PRINTS" id="PR00038">
    <property type="entry name" value="HTHLUXR"/>
</dbReference>
<dbReference type="InterPro" id="IPR000792">
    <property type="entry name" value="Tscrpt_reg_LuxR_C"/>
</dbReference>
<dbReference type="GO" id="GO:0003677">
    <property type="term" value="F:DNA binding"/>
    <property type="evidence" value="ECO:0007669"/>
    <property type="project" value="UniProtKB-KW"/>
</dbReference>
<dbReference type="AlphaFoldDB" id="A0A1Y5PER3"/>
<gene>
    <name evidence="5" type="ORF">MHPYR_40199</name>
</gene>
<name>A0A1Y5PER3_9MYCO</name>
<dbReference type="InterPro" id="IPR049945">
    <property type="entry name" value="AAA_22"/>
</dbReference>
<evidence type="ECO:0000313" key="5">
    <source>
        <dbReference type="EMBL" id="SBS77197.1"/>
    </source>
</evidence>
<dbReference type="GO" id="GO:0016887">
    <property type="term" value="F:ATP hydrolysis activity"/>
    <property type="evidence" value="ECO:0007669"/>
    <property type="project" value="InterPro"/>
</dbReference>
<keyword evidence="2" id="KW-0238">DNA-binding</keyword>
<evidence type="ECO:0000256" key="1">
    <source>
        <dbReference type="ARBA" id="ARBA00023015"/>
    </source>
</evidence>
<dbReference type="SMART" id="SM00382">
    <property type="entry name" value="AAA"/>
    <property type="match status" value="1"/>
</dbReference>
<dbReference type="InterPro" id="IPR003593">
    <property type="entry name" value="AAA+_ATPase"/>
</dbReference>
<dbReference type="SUPFAM" id="SSF52540">
    <property type="entry name" value="P-loop containing nucleoside triphosphate hydrolases"/>
    <property type="match status" value="1"/>
</dbReference>
<keyword evidence="3" id="KW-0804">Transcription</keyword>
<evidence type="ECO:0000256" key="2">
    <source>
        <dbReference type="ARBA" id="ARBA00023125"/>
    </source>
</evidence>
<dbReference type="InterPro" id="IPR016032">
    <property type="entry name" value="Sig_transdc_resp-reg_C-effctor"/>
</dbReference>
<dbReference type="PANTHER" id="PTHR44688">
    <property type="entry name" value="DNA-BINDING TRANSCRIPTIONAL ACTIVATOR DEVR_DOSR"/>
    <property type="match status" value="1"/>
</dbReference>
<protein>
    <submittedName>
        <fullName evidence="5">Transcriptional regulator, LuxR family</fullName>
    </submittedName>
</protein>
<dbReference type="EMBL" id="FLQS01000034">
    <property type="protein sequence ID" value="SBS77197.1"/>
    <property type="molecule type" value="Genomic_DNA"/>
</dbReference>